<dbReference type="CDD" id="cd00118">
    <property type="entry name" value="LysM"/>
    <property type="match status" value="1"/>
</dbReference>
<dbReference type="EMBL" id="CP126446">
    <property type="protein sequence ID" value="WIF96420.1"/>
    <property type="molecule type" value="Genomic_DNA"/>
</dbReference>
<dbReference type="SUPFAM" id="SSF54106">
    <property type="entry name" value="LysM domain"/>
    <property type="match status" value="1"/>
</dbReference>
<sequence length="163" mass="18662">MEDSFRHNDQAKALRNRMDIERTGFDKGQLEETSLSDTLPSRSEVHKGKAKRTKWRMRYPLIRLLVVLFIIMLLLLPLYYLRGDTSEDHQLSISTTARAVHNVELKGRSSFDNQVVYEVKSGDTLESIAEKFFGDKSKVSLILHANKMETDDIAPGLKITIPK</sequence>
<dbReference type="Gene3D" id="3.10.350.10">
    <property type="entry name" value="LysM domain"/>
    <property type="match status" value="1"/>
</dbReference>
<organism evidence="3 4">
    <name type="scientific">Pontibacillus chungwhensis</name>
    <dbReference type="NCBI Taxonomy" id="265426"/>
    <lineage>
        <taxon>Bacteria</taxon>
        <taxon>Bacillati</taxon>
        <taxon>Bacillota</taxon>
        <taxon>Bacilli</taxon>
        <taxon>Bacillales</taxon>
        <taxon>Bacillaceae</taxon>
        <taxon>Pontibacillus</taxon>
    </lineage>
</organism>
<dbReference type="RefSeq" id="WP_231416697.1">
    <property type="nucleotide sequence ID" value="NZ_CP126446.1"/>
</dbReference>
<feature type="transmembrane region" description="Helical" evidence="1">
    <location>
        <begin position="61"/>
        <end position="81"/>
    </location>
</feature>
<accession>A0ABY8URX6</accession>
<dbReference type="SMART" id="SM00257">
    <property type="entry name" value="LysM"/>
    <property type="match status" value="1"/>
</dbReference>
<dbReference type="Proteomes" id="UP001236652">
    <property type="component" value="Chromosome"/>
</dbReference>
<dbReference type="InterPro" id="IPR018392">
    <property type="entry name" value="LysM"/>
</dbReference>
<name>A0ABY8URX6_9BACI</name>
<keyword evidence="4" id="KW-1185">Reference proteome</keyword>
<evidence type="ECO:0000313" key="3">
    <source>
        <dbReference type="EMBL" id="WIF96420.1"/>
    </source>
</evidence>
<evidence type="ECO:0000256" key="1">
    <source>
        <dbReference type="SAM" id="Phobius"/>
    </source>
</evidence>
<keyword evidence="1" id="KW-0472">Membrane</keyword>
<feature type="domain" description="LysM" evidence="2">
    <location>
        <begin position="115"/>
        <end position="161"/>
    </location>
</feature>
<evidence type="ECO:0000313" key="4">
    <source>
        <dbReference type="Proteomes" id="UP001236652"/>
    </source>
</evidence>
<gene>
    <name evidence="3" type="ORF">QNI29_11715</name>
</gene>
<proteinExistence type="predicted"/>
<dbReference type="PROSITE" id="PS51782">
    <property type="entry name" value="LYSM"/>
    <property type="match status" value="1"/>
</dbReference>
<evidence type="ECO:0000259" key="2">
    <source>
        <dbReference type="PROSITE" id="PS51782"/>
    </source>
</evidence>
<protein>
    <submittedName>
        <fullName evidence="3">LysM peptidoglycan-binding domain-containing protein</fullName>
    </submittedName>
</protein>
<keyword evidence="1" id="KW-0812">Transmembrane</keyword>
<dbReference type="InterPro" id="IPR036779">
    <property type="entry name" value="LysM_dom_sf"/>
</dbReference>
<dbReference type="Pfam" id="PF01476">
    <property type="entry name" value="LysM"/>
    <property type="match status" value="1"/>
</dbReference>
<reference evidence="3 4" key="1">
    <citation type="submission" date="2023-05" db="EMBL/GenBank/DDBJ databases">
        <title>Comparative genomics reveals the evidence of polycyclic aromatic hydrocarbons degradation in moderately halophilic genus Pontibacillus.</title>
        <authorList>
            <person name="Yang H."/>
            <person name="Qian Z."/>
        </authorList>
    </citation>
    <scope>NUCLEOTIDE SEQUENCE [LARGE SCALE GENOMIC DNA]</scope>
    <source>
        <strain evidence="4">HN14</strain>
    </source>
</reference>
<keyword evidence="1" id="KW-1133">Transmembrane helix</keyword>